<dbReference type="InterPro" id="IPR029045">
    <property type="entry name" value="ClpP/crotonase-like_dom_sf"/>
</dbReference>
<dbReference type="EMBL" id="MDCJ01000002">
    <property type="protein sequence ID" value="ODS11936.1"/>
    <property type="molecule type" value="Genomic_DNA"/>
</dbReference>
<keyword evidence="2" id="KW-0732">Signal</keyword>
<dbReference type="PATRIC" id="fig|45658.8.peg.2212"/>
<feature type="region of interest" description="Disordered" evidence="1">
    <location>
        <begin position="49"/>
        <end position="130"/>
    </location>
</feature>
<dbReference type="Proteomes" id="UP000095131">
    <property type="component" value="Unassembled WGS sequence"/>
</dbReference>
<feature type="chain" id="PRO_5009139566" description="Endopeptidase Clp" evidence="2">
    <location>
        <begin position="23"/>
        <end position="337"/>
    </location>
</feature>
<evidence type="ECO:0000313" key="3">
    <source>
        <dbReference type="EMBL" id="ODS11936.1"/>
    </source>
</evidence>
<feature type="compositionally biased region" description="Basic and acidic residues" evidence="1">
    <location>
        <begin position="110"/>
        <end position="130"/>
    </location>
</feature>
<organism evidence="3 4">
    <name type="scientific">Vibrio scophthalmi</name>
    <dbReference type="NCBI Taxonomy" id="45658"/>
    <lineage>
        <taxon>Bacteria</taxon>
        <taxon>Pseudomonadati</taxon>
        <taxon>Pseudomonadota</taxon>
        <taxon>Gammaproteobacteria</taxon>
        <taxon>Vibrionales</taxon>
        <taxon>Vibrionaceae</taxon>
        <taxon>Vibrio</taxon>
    </lineage>
</organism>
<dbReference type="Gene3D" id="3.90.226.10">
    <property type="entry name" value="2-enoyl-CoA Hydratase, Chain A, domain 1"/>
    <property type="match status" value="1"/>
</dbReference>
<evidence type="ECO:0008006" key="5">
    <source>
        <dbReference type="Google" id="ProtNLM"/>
    </source>
</evidence>
<evidence type="ECO:0000313" key="4">
    <source>
        <dbReference type="Proteomes" id="UP000095131"/>
    </source>
</evidence>
<name>A0A1E3WQ96_9VIBR</name>
<comment type="caution">
    <text evidence="3">The sequence shown here is derived from an EMBL/GenBank/DDBJ whole genome shotgun (WGS) entry which is preliminary data.</text>
</comment>
<reference evidence="3 4" key="1">
    <citation type="submission" date="2016-08" db="EMBL/GenBank/DDBJ databases">
        <title>Genome sequencing of Vibrio scophthalmi strain FP3289, an isolated from Paralichthys olivaceus.</title>
        <authorList>
            <person name="Han H.-J."/>
        </authorList>
    </citation>
    <scope>NUCLEOTIDE SEQUENCE [LARGE SCALE GENOMIC DNA]</scope>
    <source>
        <strain evidence="3 4">FP3289</strain>
    </source>
</reference>
<evidence type="ECO:0000256" key="2">
    <source>
        <dbReference type="SAM" id="SignalP"/>
    </source>
</evidence>
<evidence type="ECO:0000256" key="1">
    <source>
        <dbReference type="SAM" id="MobiDB-lite"/>
    </source>
</evidence>
<proteinExistence type="predicted"/>
<feature type="compositionally biased region" description="Basic and acidic residues" evidence="1">
    <location>
        <begin position="69"/>
        <end position="101"/>
    </location>
</feature>
<accession>A0A1E3WQ96</accession>
<protein>
    <recommendedName>
        <fullName evidence="5">Endopeptidase Clp</fullName>
    </recommendedName>
</protein>
<feature type="signal peptide" evidence="2">
    <location>
        <begin position="1"/>
        <end position="22"/>
    </location>
</feature>
<dbReference type="SUPFAM" id="SSF52096">
    <property type="entry name" value="ClpP/crotonase"/>
    <property type="match status" value="1"/>
</dbReference>
<gene>
    <name evidence="3" type="ORF">VSF3289_02203</name>
</gene>
<sequence>MSLCKFSIYTLFSAILFGCSNFSDIVTNSVEIPFSQATDTDIKKSKIAVKEPQKKNEIAQSTNKQPPIKKPEVKSHHQERQRAALPNKKDPIEPEKIKDKGASLQPEVLPKQEPKDLALEKKLPPEPKIEADKKTEDVLVEEIVPFKPLTFPDFYAPEKFDHPLQHSKKLTFMIGEDSKGSYLYGEGPIIEGAYDKFLKYVNHYQKLGINLDRLMLHSPGGVLNEGILIGEYILTNQWNTDADKYMRCYSTCGFIYAAGAKKRIQSGAEVGFHRPYLPNKADTPEFIEQVYKEYQNYWEAVSGSPALYNKFMREYGRDDMYILNNRNIQKYMIVEKY</sequence>
<dbReference type="AlphaFoldDB" id="A0A1E3WQ96"/>
<dbReference type="PROSITE" id="PS51257">
    <property type="entry name" value="PROKAR_LIPOPROTEIN"/>
    <property type="match status" value="1"/>
</dbReference>